<organism evidence="1">
    <name type="scientific">Siphoviridae sp. ct5op20</name>
    <dbReference type="NCBI Taxonomy" id="2826295"/>
    <lineage>
        <taxon>Viruses</taxon>
        <taxon>Duplodnaviria</taxon>
        <taxon>Heunggongvirae</taxon>
        <taxon>Uroviricota</taxon>
        <taxon>Caudoviricetes</taxon>
    </lineage>
</organism>
<evidence type="ECO:0000313" key="1">
    <source>
        <dbReference type="EMBL" id="DAD96851.1"/>
    </source>
</evidence>
<accession>A0A8S5NS32</accession>
<name>A0A8S5NS32_9CAUD</name>
<sequence>MDVTASCKDPNDSNITLSEAFRFKLGGFY</sequence>
<proteinExistence type="predicted"/>
<reference evidence="1" key="1">
    <citation type="journal article" date="2021" name="Proc. Natl. Acad. Sci. U.S.A.">
        <title>A Catalog of Tens of Thousands of Viruses from Human Metagenomes Reveals Hidden Associations with Chronic Diseases.</title>
        <authorList>
            <person name="Tisza M.J."/>
            <person name="Buck C.B."/>
        </authorList>
    </citation>
    <scope>NUCLEOTIDE SEQUENCE</scope>
    <source>
        <strain evidence="1">Ct5op20</strain>
    </source>
</reference>
<dbReference type="EMBL" id="BK015225">
    <property type="protein sequence ID" value="DAD96851.1"/>
    <property type="molecule type" value="Genomic_DNA"/>
</dbReference>
<protein>
    <submittedName>
        <fullName evidence="1">Uncharacterized protein</fullName>
    </submittedName>
</protein>